<evidence type="ECO:0000313" key="2">
    <source>
        <dbReference type="Proteomes" id="UP001165960"/>
    </source>
</evidence>
<sequence>MKIVIVTSFVFAILAIDPSSSSSARASSASAAPSTTKESSKPITPTPAEVKKLATSSPVGRSTTSHGQEQAPLALAAVVLAFSNGIYSF</sequence>
<gene>
    <name evidence="1" type="ORF">DSO57_1024885</name>
</gene>
<proteinExistence type="predicted"/>
<dbReference type="Proteomes" id="UP001165960">
    <property type="component" value="Unassembled WGS sequence"/>
</dbReference>
<comment type="caution">
    <text evidence="1">The sequence shown here is derived from an EMBL/GenBank/DDBJ whole genome shotgun (WGS) entry which is preliminary data.</text>
</comment>
<accession>A0ACC2TPY6</accession>
<dbReference type="EMBL" id="QTSX02002266">
    <property type="protein sequence ID" value="KAJ9076560.1"/>
    <property type="molecule type" value="Genomic_DNA"/>
</dbReference>
<keyword evidence="2" id="KW-1185">Reference proteome</keyword>
<protein>
    <submittedName>
        <fullName evidence="1">Uncharacterized protein</fullName>
    </submittedName>
</protein>
<evidence type="ECO:0000313" key="1">
    <source>
        <dbReference type="EMBL" id="KAJ9076560.1"/>
    </source>
</evidence>
<organism evidence="1 2">
    <name type="scientific">Entomophthora muscae</name>
    <dbReference type="NCBI Taxonomy" id="34485"/>
    <lineage>
        <taxon>Eukaryota</taxon>
        <taxon>Fungi</taxon>
        <taxon>Fungi incertae sedis</taxon>
        <taxon>Zoopagomycota</taxon>
        <taxon>Entomophthoromycotina</taxon>
        <taxon>Entomophthoromycetes</taxon>
        <taxon>Entomophthorales</taxon>
        <taxon>Entomophthoraceae</taxon>
        <taxon>Entomophthora</taxon>
    </lineage>
</organism>
<reference evidence="1" key="1">
    <citation type="submission" date="2022-04" db="EMBL/GenBank/DDBJ databases">
        <title>Genome of the entomopathogenic fungus Entomophthora muscae.</title>
        <authorList>
            <person name="Elya C."/>
            <person name="Lovett B.R."/>
            <person name="Lee E."/>
            <person name="Macias A.M."/>
            <person name="Hajek A.E."/>
            <person name="De Bivort B.L."/>
            <person name="Kasson M.T."/>
            <person name="De Fine Licht H.H."/>
            <person name="Stajich J.E."/>
        </authorList>
    </citation>
    <scope>NUCLEOTIDE SEQUENCE</scope>
    <source>
        <strain evidence="1">Berkeley</strain>
    </source>
</reference>
<name>A0ACC2TPY6_9FUNG</name>